<dbReference type="PANTHER" id="PTHR39594:SF1">
    <property type="entry name" value="PROTEIN YCHQ"/>
    <property type="match status" value="1"/>
</dbReference>
<evidence type="ECO:0000256" key="1">
    <source>
        <dbReference type="SAM" id="Phobius"/>
    </source>
</evidence>
<dbReference type="Proteomes" id="UP001139488">
    <property type="component" value="Unassembled WGS sequence"/>
</dbReference>
<dbReference type="RefSeq" id="WP_244355443.1">
    <property type="nucleotide sequence ID" value="NZ_JAJNNZ010000003.1"/>
</dbReference>
<name>A0A9X2AXX5_9VIBR</name>
<evidence type="ECO:0000313" key="2">
    <source>
        <dbReference type="EMBL" id="MCJ2376048.1"/>
    </source>
</evidence>
<keyword evidence="1" id="KW-1133">Transmembrane helix</keyword>
<dbReference type="Pfam" id="PF04247">
    <property type="entry name" value="SirB"/>
    <property type="match status" value="1"/>
</dbReference>
<keyword evidence="1" id="KW-0812">Transmembrane</keyword>
<proteinExistence type="predicted"/>
<feature type="transmembrane region" description="Helical" evidence="1">
    <location>
        <begin position="38"/>
        <end position="63"/>
    </location>
</feature>
<protein>
    <submittedName>
        <fullName evidence="2">SirB2 family protein</fullName>
    </submittedName>
</protein>
<feature type="transmembrane region" description="Helical" evidence="1">
    <location>
        <begin position="75"/>
        <end position="93"/>
    </location>
</feature>
<dbReference type="EMBL" id="JAJNNZ010000003">
    <property type="protein sequence ID" value="MCJ2376048.1"/>
    <property type="molecule type" value="Genomic_DNA"/>
</dbReference>
<keyword evidence="1" id="KW-0472">Membrane</keyword>
<dbReference type="InterPro" id="IPR007360">
    <property type="entry name" value="SirB"/>
</dbReference>
<dbReference type="PANTHER" id="PTHR39594">
    <property type="entry name" value="PROTEIN YCHQ"/>
    <property type="match status" value="1"/>
</dbReference>
<evidence type="ECO:0000313" key="3">
    <source>
        <dbReference type="Proteomes" id="UP001139488"/>
    </source>
</evidence>
<organism evidence="2 3">
    <name type="scientific">Vibrio gelatinilyticus</name>
    <dbReference type="NCBI Taxonomy" id="2893468"/>
    <lineage>
        <taxon>Bacteria</taxon>
        <taxon>Pseudomonadati</taxon>
        <taxon>Pseudomonadota</taxon>
        <taxon>Gammaproteobacteria</taxon>
        <taxon>Vibrionales</taxon>
        <taxon>Vibrionaceae</taxon>
        <taxon>Vibrio</taxon>
    </lineage>
</organism>
<feature type="transmembrane region" description="Helical" evidence="1">
    <location>
        <begin position="6"/>
        <end position="26"/>
    </location>
</feature>
<feature type="transmembrane region" description="Helical" evidence="1">
    <location>
        <begin position="100"/>
        <end position="116"/>
    </location>
</feature>
<dbReference type="AlphaFoldDB" id="A0A9X2AXX5"/>
<reference evidence="2" key="1">
    <citation type="submission" date="2021-11" db="EMBL/GenBank/DDBJ databases">
        <title>Vibrio ZSDE26 sp. nov. and Vibrio ZSDZ34 sp. nov., isolated from coastal seawater in Qingdao.</title>
        <authorList>
            <person name="Zhang P."/>
        </authorList>
    </citation>
    <scope>NUCLEOTIDE SEQUENCE</scope>
    <source>
        <strain evidence="2">ZSDZ34</strain>
    </source>
</reference>
<gene>
    <name evidence="2" type="ORF">LNL84_04295</name>
</gene>
<dbReference type="PIRSF" id="PIRSF005610">
    <property type="entry name" value="SirB"/>
    <property type="match status" value="1"/>
</dbReference>
<sequence>MYTLLIKAHLALIVLSFISFLLRTLWGFKGSPLLENKLAFAAHKAITLTMLISALILCFMINQYPFVDAWLTEKLMLLIAYVAFAMLAFKPSITAKTRSILASVTCFLFVMIFYIAKLHTPVLLG</sequence>
<comment type="caution">
    <text evidence="2">The sequence shown here is derived from an EMBL/GenBank/DDBJ whole genome shotgun (WGS) entry which is preliminary data.</text>
</comment>
<dbReference type="GO" id="GO:0005886">
    <property type="term" value="C:plasma membrane"/>
    <property type="evidence" value="ECO:0007669"/>
    <property type="project" value="TreeGrafter"/>
</dbReference>
<accession>A0A9X2AXX5</accession>
<keyword evidence="3" id="KW-1185">Reference proteome</keyword>